<accession>A0A2V3IQQ2</accession>
<organism evidence="3 4">
    <name type="scientific">Gracilariopsis chorda</name>
    <dbReference type="NCBI Taxonomy" id="448386"/>
    <lineage>
        <taxon>Eukaryota</taxon>
        <taxon>Rhodophyta</taxon>
        <taxon>Florideophyceae</taxon>
        <taxon>Rhodymeniophycidae</taxon>
        <taxon>Gracilariales</taxon>
        <taxon>Gracilariaceae</taxon>
        <taxon>Gracilariopsis</taxon>
    </lineage>
</organism>
<feature type="region of interest" description="Disordered" evidence="1">
    <location>
        <begin position="1"/>
        <end position="21"/>
    </location>
</feature>
<gene>
    <name evidence="3" type="ORF">BWQ96_06773</name>
</gene>
<dbReference type="InterPro" id="IPR019481">
    <property type="entry name" value="TFIIIC_triple_barrel"/>
</dbReference>
<reference evidence="3 4" key="1">
    <citation type="journal article" date="2018" name="Mol. Biol. Evol.">
        <title>Analysis of the draft genome of the red seaweed Gracilariopsis chorda provides insights into genome size evolution in Rhodophyta.</title>
        <authorList>
            <person name="Lee J."/>
            <person name="Yang E.C."/>
            <person name="Graf L."/>
            <person name="Yang J.H."/>
            <person name="Qiu H."/>
            <person name="Zel Zion U."/>
            <person name="Chan C.X."/>
            <person name="Stephens T.G."/>
            <person name="Weber A.P.M."/>
            <person name="Boo G.H."/>
            <person name="Boo S.M."/>
            <person name="Kim K.M."/>
            <person name="Shin Y."/>
            <person name="Jung M."/>
            <person name="Lee S.J."/>
            <person name="Yim H.S."/>
            <person name="Lee J.H."/>
            <person name="Bhattacharya D."/>
            <person name="Yoon H.S."/>
        </authorList>
    </citation>
    <scope>NUCLEOTIDE SEQUENCE [LARGE SCALE GENOMIC DNA]</scope>
    <source>
        <strain evidence="3 4">SKKU-2015</strain>
        <tissue evidence="3">Whole body</tissue>
    </source>
</reference>
<name>A0A2V3IQQ2_9FLOR</name>
<comment type="caution">
    <text evidence="3">The sequence shown here is derived from an EMBL/GenBank/DDBJ whole genome shotgun (WGS) entry which is preliminary data.</text>
</comment>
<feature type="domain" description="Transcription factor TFIIIC triple barrel" evidence="2">
    <location>
        <begin position="27"/>
        <end position="97"/>
    </location>
</feature>
<dbReference type="EMBL" id="NBIV01000124">
    <property type="protein sequence ID" value="PXF43480.1"/>
    <property type="molecule type" value="Genomic_DNA"/>
</dbReference>
<keyword evidence="4" id="KW-1185">Reference proteome</keyword>
<evidence type="ECO:0000259" key="2">
    <source>
        <dbReference type="Pfam" id="PF10419"/>
    </source>
</evidence>
<proteinExistence type="predicted"/>
<sequence length="102" mass="11371">MNPKSDAHRSSSVGKRKVGVTKKRKRVLLQVPEHIAKVLSEPGAELRVKFQSLDPPVLIIDGQRIEGRFEDVVGTDLVFDQTKTENAGYIAGCTRRLLCKQD</sequence>
<evidence type="ECO:0000313" key="4">
    <source>
        <dbReference type="Proteomes" id="UP000247409"/>
    </source>
</evidence>
<dbReference type="AlphaFoldDB" id="A0A2V3IQQ2"/>
<dbReference type="OrthoDB" id="1877767at2759"/>
<evidence type="ECO:0000256" key="1">
    <source>
        <dbReference type="SAM" id="MobiDB-lite"/>
    </source>
</evidence>
<dbReference type="Pfam" id="PF10419">
    <property type="entry name" value="TFIIIC_sub6"/>
    <property type="match status" value="1"/>
</dbReference>
<protein>
    <recommendedName>
        <fullName evidence="2">Transcription factor TFIIIC triple barrel domain-containing protein</fullName>
    </recommendedName>
</protein>
<dbReference type="Proteomes" id="UP000247409">
    <property type="component" value="Unassembled WGS sequence"/>
</dbReference>
<evidence type="ECO:0000313" key="3">
    <source>
        <dbReference type="EMBL" id="PXF43480.1"/>
    </source>
</evidence>